<dbReference type="Pfam" id="PF00385">
    <property type="entry name" value="Chromo"/>
    <property type="match status" value="1"/>
</dbReference>
<dbReference type="InterPro" id="IPR000953">
    <property type="entry name" value="Chromo/chromo_shadow_dom"/>
</dbReference>
<name>A0ABP1Q1D2_9HEXA</name>
<keyword evidence="6" id="KW-1185">Reference proteome</keyword>
<dbReference type="PROSITE" id="PS00598">
    <property type="entry name" value="CHROMO_1"/>
    <property type="match status" value="1"/>
</dbReference>
<comment type="subcellular location">
    <subcellularLocation>
        <location evidence="1">Nucleus</location>
    </subcellularLocation>
</comment>
<dbReference type="EMBL" id="CAXLJM020000019">
    <property type="protein sequence ID" value="CAL8085689.1"/>
    <property type="molecule type" value="Genomic_DNA"/>
</dbReference>
<dbReference type="Pfam" id="PF01393">
    <property type="entry name" value="Chromo_shadow"/>
    <property type="match status" value="1"/>
</dbReference>
<dbReference type="InterPro" id="IPR051219">
    <property type="entry name" value="Heterochromatin_chromo-domain"/>
</dbReference>
<sequence length="203" mass="22381">MMSSPTEPAGTGDQNGIVLEEGQFVVEKVLKKRVIEGGKVLYLLKWKDYGHDENTWEPEENMNPELVLIFNKELEEKAKKRRAKIDASTNSKPVVKKAALGSKTSNGSRGSGNQDVNGLESSSDLSEEGSCLSEEEAQLPLTGFDRGLIPERIIGVTECGGGGRMFLIKWKDTNEAELIVAKVANAKCPQMVISYYEDRIMWG</sequence>
<dbReference type="PANTHER" id="PTHR22812">
    <property type="entry name" value="CHROMOBOX PROTEIN"/>
    <property type="match status" value="1"/>
</dbReference>
<feature type="domain" description="Chromo" evidence="4">
    <location>
        <begin position="148"/>
        <end position="203"/>
    </location>
</feature>
<dbReference type="PROSITE" id="PS50013">
    <property type="entry name" value="CHROMO_2"/>
    <property type="match status" value="2"/>
</dbReference>
<dbReference type="SMART" id="SM00300">
    <property type="entry name" value="ChSh"/>
    <property type="match status" value="1"/>
</dbReference>
<evidence type="ECO:0000259" key="4">
    <source>
        <dbReference type="PROSITE" id="PS50013"/>
    </source>
</evidence>
<proteinExistence type="predicted"/>
<feature type="region of interest" description="Disordered" evidence="3">
    <location>
        <begin position="81"/>
        <end position="132"/>
    </location>
</feature>
<feature type="domain" description="Chromo" evidence="4">
    <location>
        <begin position="24"/>
        <end position="84"/>
    </location>
</feature>
<dbReference type="SUPFAM" id="SSF54160">
    <property type="entry name" value="Chromo domain-like"/>
    <property type="match status" value="2"/>
</dbReference>
<comment type="caution">
    <text evidence="5">The sequence shown here is derived from an EMBL/GenBank/DDBJ whole genome shotgun (WGS) entry which is preliminary data.</text>
</comment>
<evidence type="ECO:0000256" key="2">
    <source>
        <dbReference type="ARBA" id="ARBA00023242"/>
    </source>
</evidence>
<evidence type="ECO:0000313" key="5">
    <source>
        <dbReference type="EMBL" id="CAL8085689.1"/>
    </source>
</evidence>
<keyword evidence="2" id="KW-0539">Nucleus</keyword>
<gene>
    <name evidence="5" type="ORF">ODALV1_LOCUS6194</name>
</gene>
<accession>A0ABP1Q1D2</accession>
<dbReference type="InterPro" id="IPR016197">
    <property type="entry name" value="Chromo-like_dom_sf"/>
</dbReference>
<dbReference type="InterPro" id="IPR008251">
    <property type="entry name" value="Chromo_shadow_dom"/>
</dbReference>
<reference evidence="5 6" key="1">
    <citation type="submission" date="2024-08" db="EMBL/GenBank/DDBJ databases">
        <authorList>
            <person name="Cucini C."/>
            <person name="Frati F."/>
        </authorList>
    </citation>
    <scope>NUCLEOTIDE SEQUENCE [LARGE SCALE GENOMIC DNA]</scope>
</reference>
<dbReference type="InterPro" id="IPR023780">
    <property type="entry name" value="Chromo_domain"/>
</dbReference>
<evidence type="ECO:0000256" key="3">
    <source>
        <dbReference type="SAM" id="MobiDB-lite"/>
    </source>
</evidence>
<dbReference type="InterPro" id="IPR023779">
    <property type="entry name" value="Chromodomain_CS"/>
</dbReference>
<dbReference type="CDD" id="cd00024">
    <property type="entry name" value="CD_CSD"/>
    <property type="match status" value="1"/>
</dbReference>
<feature type="compositionally biased region" description="Polar residues" evidence="3">
    <location>
        <begin position="102"/>
        <end position="116"/>
    </location>
</feature>
<dbReference type="InterPro" id="IPR017984">
    <property type="entry name" value="Chromo_dom_subgr"/>
</dbReference>
<evidence type="ECO:0000313" key="6">
    <source>
        <dbReference type="Proteomes" id="UP001642540"/>
    </source>
</evidence>
<dbReference type="PRINTS" id="PR00504">
    <property type="entry name" value="CHROMODOMAIN"/>
</dbReference>
<evidence type="ECO:0000256" key="1">
    <source>
        <dbReference type="ARBA" id="ARBA00004123"/>
    </source>
</evidence>
<dbReference type="Gene3D" id="2.40.50.40">
    <property type="match status" value="2"/>
</dbReference>
<dbReference type="SMART" id="SM00298">
    <property type="entry name" value="CHROMO"/>
    <property type="match status" value="2"/>
</dbReference>
<dbReference type="CDD" id="cd00034">
    <property type="entry name" value="CSD"/>
    <property type="match status" value="1"/>
</dbReference>
<organism evidence="5 6">
    <name type="scientific">Orchesella dallaii</name>
    <dbReference type="NCBI Taxonomy" id="48710"/>
    <lineage>
        <taxon>Eukaryota</taxon>
        <taxon>Metazoa</taxon>
        <taxon>Ecdysozoa</taxon>
        <taxon>Arthropoda</taxon>
        <taxon>Hexapoda</taxon>
        <taxon>Collembola</taxon>
        <taxon>Entomobryomorpha</taxon>
        <taxon>Entomobryoidea</taxon>
        <taxon>Orchesellidae</taxon>
        <taxon>Orchesellinae</taxon>
        <taxon>Orchesella</taxon>
    </lineage>
</organism>
<dbReference type="Proteomes" id="UP001642540">
    <property type="component" value="Unassembled WGS sequence"/>
</dbReference>
<feature type="compositionally biased region" description="Low complexity" evidence="3">
    <location>
        <begin position="119"/>
        <end position="132"/>
    </location>
</feature>
<protein>
    <recommendedName>
        <fullName evidence="4">Chromo domain-containing protein</fullName>
    </recommendedName>
</protein>